<dbReference type="Pfam" id="PF01565">
    <property type="entry name" value="FAD_binding_4"/>
    <property type="match status" value="1"/>
</dbReference>
<dbReference type="PROSITE" id="PS51387">
    <property type="entry name" value="FAD_PCMH"/>
    <property type="match status" value="1"/>
</dbReference>
<dbReference type="Gene3D" id="1.10.45.10">
    <property type="entry name" value="Vanillyl-alcohol Oxidase, Chain A, domain 4"/>
    <property type="match status" value="1"/>
</dbReference>
<dbReference type="RefSeq" id="WP_017984444.1">
    <property type="nucleotide sequence ID" value="NZ_AQUL01000001.1"/>
</dbReference>
<dbReference type="Gene3D" id="3.30.465.10">
    <property type="match status" value="1"/>
</dbReference>
<name>A0A076N493_AMYME</name>
<reference evidence="7 8" key="1">
    <citation type="submission" date="2014-07" db="EMBL/GenBank/DDBJ databases">
        <title>Whole Genome Sequence of the Amycolatopsis methanolica 239.</title>
        <authorList>
            <person name="Tang B."/>
        </authorList>
    </citation>
    <scope>NUCLEOTIDE SEQUENCE [LARGE SCALE GENOMIC DNA]</scope>
    <source>
        <strain evidence="7 8">239</strain>
    </source>
</reference>
<keyword evidence="3" id="KW-0285">Flavoprotein</keyword>
<dbReference type="InterPro" id="IPR051914">
    <property type="entry name" value="FAD-linked_OxidoTrans_Type4"/>
</dbReference>
<dbReference type="KEGG" id="amq:AMETH_5513"/>
<keyword evidence="4" id="KW-0274">FAD</keyword>
<comment type="cofactor">
    <cofactor evidence="1">
        <name>FAD</name>
        <dbReference type="ChEBI" id="CHEBI:57692"/>
    </cofactor>
</comment>
<evidence type="ECO:0000313" key="7">
    <source>
        <dbReference type="EMBL" id="AIJ25605.1"/>
    </source>
</evidence>
<dbReference type="FunFam" id="3.30.70.2740:FF:000001">
    <property type="entry name" value="D-lactate dehydrogenase mitochondrial"/>
    <property type="match status" value="1"/>
</dbReference>
<dbReference type="Pfam" id="PF02913">
    <property type="entry name" value="FAD-oxidase_C"/>
    <property type="match status" value="1"/>
</dbReference>
<dbReference type="PANTHER" id="PTHR42934">
    <property type="entry name" value="GLYCOLATE OXIDASE SUBUNIT GLCD"/>
    <property type="match status" value="1"/>
</dbReference>
<dbReference type="HOGENOM" id="CLU_017779_9_2_11"/>
<dbReference type="EMBL" id="CP009110">
    <property type="protein sequence ID" value="AIJ25605.1"/>
    <property type="molecule type" value="Genomic_DNA"/>
</dbReference>
<dbReference type="GO" id="GO:0016491">
    <property type="term" value="F:oxidoreductase activity"/>
    <property type="evidence" value="ECO:0007669"/>
    <property type="project" value="UniProtKB-KW"/>
</dbReference>
<comment type="similarity">
    <text evidence="2">Belongs to the FAD-binding oxidoreductase/transferase type 4 family.</text>
</comment>
<proteinExistence type="inferred from homology"/>
<evidence type="ECO:0000256" key="3">
    <source>
        <dbReference type="ARBA" id="ARBA00022630"/>
    </source>
</evidence>
<dbReference type="InterPro" id="IPR016171">
    <property type="entry name" value="Vanillyl_alc_oxidase_C-sub2"/>
</dbReference>
<dbReference type="PATRIC" id="fig|1068978.7.peg.5917"/>
<feature type="domain" description="FAD-binding PCMH-type" evidence="6">
    <location>
        <begin position="31"/>
        <end position="210"/>
    </location>
</feature>
<dbReference type="FunFam" id="1.10.45.10:FF:000001">
    <property type="entry name" value="D-lactate dehydrogenase mitochondrial"/>
    <property type="match status" value="1"/>
</dbReference>
<gene>
    <name evidence="7" type="primary">glcD2</name>
    <name evidence="7" type="ORF">AMETH_5513</name>
</gene>
<protein>
    <submittedName>
        <fullName evidence="7">Putative glycolate oxidase</fullName>
    </submittedName>
</protein>
<dbReference type="InterPro" id="IPR016164">
    <property type="entry name" value="FAD-linked_Oxase-like_C"/>
</dbReference>
<evidence type="ECO:0000256" key="1">
    <source>
        <dbReference type="ARBA" id="ARBA00001974"/>
    </source>
</evidence>
<dbReference type="InterPro" id="IPR016169">
    <property type="entry name" value="FAD-bd_PCMH_sub2"/>
</dbReference>
<dbReference type="eggNOG" id="COG0277">
    <property type="taxonomic scope" value="Bacteria"/>
</dbReference>
<dbReference type="Proteomes" id="UP000062973">
    <property type="component" value="Chromosome"/>
</dbReference>
<evidence type="ECO:0000259" key="6">
    <source>
        <dbReference type="PROSITE" id="PS51387"/>
    </source>
</evidence>
<dbReference type="SUPFAM" id="SSF56176">
    <property type="entry name" value="FAD-binding/transporter-associated domain-like"/>
    <property type="match status" value="1"/>
</dbReference>
<evidence type="ECO:0000256" key="5">
    <source>
        <dbReference type="ARBA" id="ARBA00023002"/>
    </source>
</evidence>
<dbReference type="InterPro" id="IPR016166">
    <property type="entry name" value="FAD-bd_PCMH"/>
</dbReference>
<organism evidence="7 8">
    <name type="scientific">Amycolatopsis methanolica 239</name>
    <dbReference type="NCBI Taxonomy" id="1068978"/>
    <lineage>
        <taxon>Bacteria</taxon>
        <taxon>Bacillati</taxon>
        <taxon>Actinomycetota</taxon>
        <taxon>Actinomycetes</taxon>
        <taxon>Pseudonocardiales</taxon>
        <taxon>Pseudonocardiaceae</taxon>
        <taxon>Amycolatopsis</taxon>
        <taxon>Amycolatopsis methanolica group</taxon>
    </lineage>
</organism>
<dbReference type="Gene3D" id="3.30.70.2740">
    <property type="match status" value="1"/>
</dbReference>
<evidence type="ECO:0000256" key="4">
    <source>
        <dbReference type="ARBA" id="ARBA00022827"/>
    </source>
</evidence>
<dbReference type="InterPro" id="IPR036318">
    <property type="entry name" value="FAD-bd_PCMH-like_sf"/>
</dbReference>
<evidence type="ECO:0000256" key="2">
    <source>
        <dbReference type="ARBA" id="ARBA00008000"/>
    </source>
</evidence>
<dbReference type="STRING" id="1068978.AMETH_5513"/>
<dbReference type="SUPFAM" id="SSF55103">
    <property type="entry name" value="FAD-linked oxidases, C-terminal domain"/>
    <property type="match status" value="1"/>
</dbReference>
<accession>A0A076N493</accession>
<dbReference type="OrthoDB" id="9811557at2"/>
<dbReference type="PANTHER" id="PTHR42934:SF2">
    <property type="entry name" value="GLYCOLATE OXIDASE SUBUNIT GLCD"/>
    <property type="match status" value="1"/>
</dbReference>
<dbReference type="GO" id="GO:0071949">
    <property type="term" value="F:FAD binding"/>
    <property type="evidence" value="ECO:0007669"/>
    <property type="project" value="InterPro"/>
</dbReference>
<dbReference type="InterPro" id="IPR004113">
    <property type="entry name" value="FAD-bd_oxidored_4_C"/>
</dbReference>
<dbReference type="AlphaFoldDB" id="A0A076N493"/>
<dbReference type="InterPro" id="IPR006094">
    <property type="entry name" value="Oxid_FAD_bind_N"/>
</dbReference>
<keyword evidence="8" id="KW-1185">Reference proteome</keyword>
<keyword evidence="5" id="KW-0560">Oxidoreductase</keyword>
<evidence type="ECO:0000313" key="8">
    <source>
        <dbReference type="Proteomes" id="UP000062973"/>
    </source>
</evidence>
<sequence length="454" mass="47924">MGLIAELEADFVTTDPDVLAGYRFDQAGFGTAGVPMALARPTETEEVVRIMRVASRHRIPVVPQGARTGLSGGANAVDGAILLSLERMTRILDIDEINHTATVQPGVVNAVLSRAVEDKGLFYPPDPGSWESSTIGGNVATNAGGLCCVKYGVTSDFVRELEVVLADGRVLRTGRRTAKGVAGYDLVRLFTGSEGTLGVITEVTVALRPVAEAPLTAVAFFAAPPTACRTVTEYLSSGQRPSVLELMDKPTIDAVAAYRDLGFPDDVEAVLIAQSDRGPAAPHDLEAFAKVARSCGATEVLVASDRAEADMLIAARRLAGVAMEQLGDRLVDDVCVPRSRLAEFFEGVTAISREHDVLIPTCGHAGDGNMHPNVVFDAADPDSVRRGQAAFDAIMALGLRLGGTITGEHGVGMLKRDWLETELGEVGVSVHQAVKQAFDPLGILNPGKVVRPLP</sequence>